<keyword evidence="6 7" id="KW-0472">Membrane</keyword>
<protein>
    <submittedName>
        <fullName evidence="9">Sodium/potassium-transporting ATPase subunit beta</fullName>
    </submittedName>
</protein>
<evidence type="ECO:0000256" key="1">
    <source>
        <dbReference type="ARBA" id="ARBA00004606"/>
    </source>
</evidence>
<dbReference type="InterPro" id="IPR038702">
    <property type="entry name" value="Na/K_ATPase_sub_beta_sf"/>
</dbReference>
<accession>A0A1S3JPS9</accession>
<reference evidence="9" key="1">
    <citation type="submission" date="2025-08" db="UniProtKB">
        <authorList>
            <consortium name="RefSeq"/>
        </authorList>
    </citation>
    <scope>IDENTIFICATION</scope>
    <source>
        <tissue evidence="9">Gonads</tissue>
    </source>
</reference>
<dbReference type="GO" id="GO:0005890">
    <property type="term" value="C:sodium:potassium-exchanging ATPase complex"/>
    <property type="evidence" value="ECO:0007669"/>
    <property type="project" value="InterPro"/>
</dbReference>
<dbReference type="FunCoup" id="A0A1S3JPS9">
    <property type="interactions" value="451"/>
</dbReference>
<dbReference type="GO" id="GO:1990573">
    <property type="term" value="P:potassium ion import across plasma membrane"/>
    <property type="evidence" value="ECO:0007669"/>
    <property type="project" value="TreeGrafter"/>
</dbReference>
<keyword evidence="3 7" id="KW-0812">Transmembrane</keyword>
<dbReference type="PANTHER" id="PTHR11523:SF28">
    <property type="entry name" value="NA_K-ATPASE BETA SUBUNIT ISOFORM 4-RELATED"/>
    <property type="match status" value="1"/>
</dbReference>
<sequence>MASTEVTYVPPPSKKTGPAKKIESLRKFLWNPARKEFLGRDGWSWGRIGLFYLIFYSGLAGFFAINLSVFIYTLDKDTPRLSGDSSITTNFPGIGFRPIPDIRTTLIRFEQGKPSTYKAYVDHIQATLRDYENDRQESEQFDSCQSTRPRDKICKFLVDDLGEECTYRKDFGYDLGKPCILLKINKLFGWEPEMYTPGSDEASGIQNSTGVSLTEDNVQVYCEGENPADRENIGPIVYYPSAGFHKKYFPFTNQEGYRQPIVMAQFTKPQAGRLIQVVCKLVAKNIPNEERQLDSMHKEGSVHFELLVD</sequence>
<comment type="subcellular location">
    <subcellularLocation>
        <location evidence="1">Membrane</location>
        <topology evidence="1">Single-pass type II membrane protein</topology>
    </subcellularLocation>
</comment>
<dbReference type="GO" id="GO:0036376">
    <property type="term" value="P:sodium ion export across plasma membrane"/>
    <property type="evidence" value="ECO:0007669"/>
    <property type="project" value="TreeGrafter"/>
</dbReference>
<dbReference type="Pfam" id="PF00287">
    <property type="entry name" value="Na_K-ATPase"/>
    <property type="match status" value="1"/>
</dbReference>
<evidence type="ECO:0000256" key="2">
    <source>
        <dbReference type="ARBA" id="ARBA00005876"/>
    </source>
</evidence>
<evidence type="ECO:0000313" key="8">
    <source>
        <dbReference type="Proteomes" id="UP000085678"/>
    </source>
</evidence>
<name>A0A1S3JPS9_LINAN</name>
<keyword evidence="5 7" id="KW-1133">Transmembrane helix</keyword>
<dbReference type="Proteomes" id="UP000085678">
    <property type="component" value="Unplaced"/>
</dbReference>
<evidence type="ECO:0000256" key="5">
    <source>
        <dbReference type="ARBA" id="ARBA00022989"/>
    </source>
</evidence>
<keyword evidence="8" id="KW-1185">Reference proteome</keyword>
<dbReference type="GO" id="GO:0006883">
    <property type="term" value="P:intracellular sodium ion homeostasis"/>
    <property type="evidence" value="ECO:0007669"/>
    <property type="project" value="TreeGrafter"/>
</dbReference>
<comment type="similarity">
    <text evidence="2">Belongs to the X(+)/potassium ATPases subunit beta family.</text>
</comment>
<dbReference type="GO" id="GO:0030007">
    <property type="term" value="P:intracellular potassium ion homeostasis"/>
    <property type="evidence" value="ECO:0007669"/>
    <property type="project" value="TreeGrafter"/>
</dbReference>
<dbReference type="GO" id="GO:0001671">
    <property type="term" value="F:ATPase activator activity"/>
    <property type="evidence" value="ECO:0007669"/>
    <property type="project" value="TreeGrafter"/>
</dbReference>
<dbReference type="PANTHER" id="PTHR11523">
    <property type="entry name" value="SODIUM/POTASSIUM-DEPENDENT ATPASE BETA SUBUNIT"/>
    <property type="match status" value="1"/>
</dbReference>
<gene>
    <name evidence="9" type="primary">LOC106175101</name>
</gene>
<feature type="transmembrane region" description="Helical" evidence="7">
    <location>
        <begin position="50"/>
        <end position="72"/>
    </location>
</feature>
<dbReference type="GeneID" id="106175101"/>
<dbReference type="STRING" id="7574.A0A1S3JPS9"/>
<dbReference type="RefSeq" id="XP_013412380.1">
    <property type="nucleotide sequence ID" value="XM_013556926.2"/>
</dbReference>
<keyword evidence="4" id="KW-0735">Signal-anchor</keyword>
<evidence type="ECO:0000313" key="9">
    <source>
        <dbReference type="RefSeq" id="XP_013412380.1"/>
    </source>
</evidence>
<evidence type="ECO:0000256" key="4">
    <source>
        <dbReference type="ARBA" id="ARBA00022968"/>
    </source>
</evidence>
<organism evidence="8 9">
    <name type="scientific">Lingula anatina</name>
    <name type="common">Brachiopod</name>
    <name type="synonym">Lingula unguis</name>
    <dbReference type="NCBI Taxonomy" id="7574"/>
    <lineage>
        <taxon>Eukaryota</taxon>
        <taxon>Metazoa</taxon>
        <taxon>Spiralia</taxon>
        <taxon>Lophotrochozoa</taxon>
        <taxon>Brachiopoda</taxon>
        <taxon>Linguliformea</taxon>
        <taxon>Lingulata</taxon>
        <taxon>Lingulida</taxon>
        <taxon>Linguloidea</taxon>
        <taxon>Lingulidae</taxon>
        <taxon>Lingula</taxon>
    </lineage>
</organism>
<evidence type="ECO:0000256" key="3">
    <source>
        <dbReference type="ARBA" id="ARBA00022692"/>
    </source>
</evidence>
<dbReference type="OMA" id="NRNSGEF"/>
<dbReference type="InParanoid" id="A0A1S3JPS9"/>
<dbReference type="KEGG" id="lak:106175101"/>
<dbReference type="Gene3D" id="2.60.40.1660">
    <property type="entry name" value="Na, k-atpase alpha subunit"/>
    <property type="match status" value="1"/>
</dbReference>
<evidence type="ECO:0000256" key="7">
    <source>
        <dbReference type="SAM" id="Phobius"/>
    </source>
</evidence>
<evidence type="ECO:0000256" key="6">
    <source>
        <dbReference type="ARBA" id="ARBA00023136"/>
    </source>
</evidence>
<dbReference type="OrthoDB" id="5912413at2759"/>
<dbReference type="InterPro" id="IPR000402">
    <property type="entry name" value="Na/K_ATPase_sub_beta"/>
</dbReference>
<dbReference type="AlphaFoldDB" id="A0A1S3JPS9"/>
<proteinExistence type="inferred from homology"/>